<reference evidence="1 2" key="1">
    <citation type="journal article" date="2021" name="Hortic Res">
        <title>Chromosome-scale assembly of the Dendrobium chrysotoxum genome enhances the understanding of orchid evolution.</title>
        <authorList>
            <person name="Zhang Y."/>
            <person name="Zhang G.Q."/>
            <person name="Zhang D."/>
            <person name="Liu X.D."/>
            <person name="Xu X.Y."/>
            <person name="Sun W.H."/>
            <person name="Yu X."/>
            <person name="Zhu X."/>
            <person name="Wang Z.W."/>
            <person name="Zhao X."/>
            <person name="Zhong W.Y."/>
            <person name="Chen H."/>
            <person name="Yin W.L."/>
            <person name="Huang T."/>
            <person name="Niu S.C."/>
            <person name="Liu Z.J."/>
        </authorList>
    </citation>
    <scope>NUCLEOTIDE SEQUENCE [LARGE SCALE GENOMIC DNA]</scope>
    <source>
        <strain evidence="1">Lindl</strain>
    </source>
</reference>
<proteinExistence type="predicted"/>
<keyword evidence="2" id="KW-1185">Reference proteome</keyword>
<sequence length="84" mass="9805">MRMVWSAERAERRVRRGEDMRVCSWRGKNVLTKVRAIMAEAATEEAMVRKLRDVAFAFVWDSISTIFSPLKILNAEGKKRFDQT</sequence>
<accession>A0AAV7G1P9</accession>
<dbReference type="EMBL" id="JAGFBR010000018">
    <property type="protein sequence ID" value="KAH0449617.1"/>
    <property type="molecule type" value="Genomic_DNA"/>
</dbReference>
<dbReference type="AlphaFoldDB" id="A0AAV7G1P9"/>
<evidence type="ECO:0000313" key="1">
    <source>
        <dbReference type="EMBL" id="KAH0449617.1"/>
    </source>
</evidence>
<evidence type="ECO:0000313" key="2">
    <source>
        <dbReference type="Proteomes" id="UP000775213"/>
    </source>
</evidence>
<protein>
    <submittedName>
        <fullName evidence="1">Uncharacterized protein</fullName>
    </submittedName>
</protein>
<organism evidence="1 2">
    <name type="scientific">Dendrobium chrysotoxum</name>
    <name type="common">Orchid</name>
    <dbReference type="NCBI Taxonomy" id="161865"/>
    <lineage>
        <taxon>Eukaryota</taxon>
        <taxon>Viridiplantae</taxon>
        <taxon>Streptophyta</taxon>
        <taxon>Embryophyta</taxon>
        <taxon>Tracheophyta</taxon>
        <taxon>Spermatophyta</taxon>
        <taxon>Magnoliopsida</taxon>
        <taxon>Liliopsida</taxon>
        <taxon>Asparagales</taxon>
        <taxon>Orchidaceae</taxon>
        <taxon>Epidendroideae</taxon>
        <taxon>Malaxideae</taxon>
        <taxon>Dendrobiinae</taxon>
        <taxon>Dendrobium</taxon>
    </lineage>
</organism>
<name>A0AAV7G1P9_DENCH</name>
<gene>
    <name evidence="1" type="ORF">IEQ34_020309</name>
</gene>
<dbReference type="Proteomes" id="UP000775213">
    <property type="component" value="Unassembled WGS sequence"/>
</dbReference>
<comment type="caution">
    <text evidence="1">The sequence shown here is derived from an EMBL/GenBank/DDBJ whole genome shotgun (WGS) entry which is preliminary data.</text>
</comment>